<dbReference type="InterPro" id="IPR058240">
    <property type="entry name" value="rSAM_sf"/>
</dbReference>
<dbReference type="CDD" id="cd01335">
    <property type="entry name" value="Radical_SAM"/>
    <property type="match status" value="1"/>
</dbReference>
<evidence type="ECO:0000259" key="6">
    <source>
        <dbReference type="PROSITE" id="PS51918"/>
    </source>
</evidence>
<keyword evidence="3" id="KW-0479">Metal-binding</keyword>
<protein>
    <submittedName>
        <fullName evidence="7">Radical SAM protein</fullName>
    </submittedName>
</protein>
<dbReference type="PANTHER" id="PTHR43409:SF16">
    <property type="entry name" value="SLR0320 PROTEIN"/>
    <property type="match status" value="1"/>
</dbReference>
<comment type="cofactor">
    <cofactor evidence="1">
        <name>[4Fe-4S] cluster</name>
        <dbReference type="ChEBI" id="CHEBI:49883"/>
    </cofactor>
</comment>
<keyword evidence="4" id="KW-0408">Iron</keyword>
<name>A0ABT4JWA3_9GAMM</name>
<dbReference type="InterPro" id="IPR007197">
    <property type="entry name" value="rSAM"/>
</dbReference>
<keyword evidence="8" id="KW-1185">Reference proteome</keyword>
<evidence type="ECO:0000313" key="7">
    <source>
        <dbReference type="EMBL" id="MCZ2722357.1"/>
    </source>
</evidence>
<dbReference type="EMBL" id="JAPUBN010000017">
    <property type="protein sequence ID" value="MCZ2722357.1"/>
    <property type="molecule type" value="Genomic_DNA"/>
</dbReference>
<dbReference type="InterPro" id="IPR023404">
    <property type="entry name" value="rSAM_horseshoe"/>
</dbReference>
<dbReference type="Pfam" id="PF04055">
    <property type="entry name" value="Radical_SAM"/>
    <property type="match status" value="1"/>
</dbReference>
<evidence type="ECO:0000256" key="3">
    <source>
        <dbReference type="ARBA" id="ARBA00022723"/>
    </source>
</evidence>
<sequence length="426" mass="48553">MHSLTKAVMVTFDYSQRGKSGTGLAAASLLAACKHHKSYKSEFSIKHLAIQMPNENIQPLTSEGVFQQLDAAYSVKDIDRLILACYVWSTHLIEPLIKLCKESGFRGKTILGGYQVVEETCKELYPSADYYISSYAELALPLAILHKEKNTILSTGKVINKNMDKDEDFQNLPSPYLDGTYPLGQNQEMIHWETHRGCIFKCNFCLHRDIKTNRVFDLEQSRIMRELELFKKLSIQKINILDPVFNRGPHHKEVLKKAISIKLSTLLCLQVRFELIDEEFLSLCSQLNVHMEFGLQTAIKEEYVTIERPNNLKKVSAAIKMLNEYNQSFEVSLIYGLPNQTLDSFRESINFLTHQGITNIKAFPLMLLEGTELKEKKAKFGLKEGFIDKSGIPHVIESNTFSHEDWRSMHRIATNLGKQQTQGGSA</sequence>
<evidence type="ECO:0000313" key="8">
    <source>
        <dbReference type="Proteomes" id="UP001149719"/>
    </source>
</evidence>
<organism evidence="7 8">
    <name type="scientific">Marinomonas phaeophyticola</name>
    <dbReference type="NCBI Taxonomy" id="3004091"/>
    <lineage>
        <taxon>Bacteria</taxon>
        <taxon>Pseudomonadati</taxon>
        <taxon>Pseudomonadota</taxon>
        <taxon>Gammaproteobacteria</taxon>
        <taxon>Oceanospirillales</taxon>
        <taxon>Oceanospirillaceae</taxon>
        <taxon>Marinomonas</taxon>
    </lineage>
</organism>
<feature type="domain" description="Radical SAM core" evidence="6">
    <location>
        <begin position="184"/>
        <end position="402"/>
    </location>
</feature>
<proteinExistence type="predicted"/>
<evidence type="ECO:0000256" key="1">
    <source>
        <dbReference type="ARBA" id="ARBA00001966"/>
    </source>
</evidence>
<dbReference type="PROSITE" id="PS51918">
    <property type="entry name" value="RADICAL_SAM"/>
    <property type="match status" value="1"/>
</dbReference>
<dbReference type="Proteomes" id="UP001149719">
    <property type="component" value="Unassembled WGS sequence"/>
</dbReference>
<evidence type="ECO:0000256" key="2">
    <source>
        <dbReference type="ARBA" id="ARBA00022691"/>
    </source>
</evidence>
<dbReference type="PANTHER" id="PTHR43409">
    <property type="entry name" value="ANAEROBIC MAGNESIUM-PROTOPORPHYRIN IX MONOMETHYL ESTER CYCLASE-RELATED"/>
    <property type="match status" value="1"/>
</dbReference>
<comment type="caution">
    <text evidence="7">The sequence shown here is derived from an EMBL/GenBank/DDBJ whole genome shotgun (WGS) entry which is preliminary data.</text>
</comment>
<dbReference type="SFLD" id="SFLDG01082">
    <property type="entry name" value="B12-binding_domain_containing"/>
    <property type="match status" value="1"/>
</dbReference>
<gene>
    <name evidence="7" type="ORF">O1D97_12150</name>
</gene>
<dbReference type="PROSITE" id="PS51257">
    <property type="entry name" value="PROKAR_LIPOPROTEIN"/>
    <property type="match status" value="1"/>
</dbReference>
<dbReference type="InterPro" id="IPR006638">
    <property type="entry name" value="Elp3/MiaA/NifB-like_rSAM"/>
</dbReference>
<dbReference type="SUPFAM" id="SSF102114">
    <property type="entry name" value="Radical SAM enzymes"/>
    <property type="match status" value="1"/>
</dbReference>
<evidence type="ECO:0000256" key="5">
    <source>
        <dbReference type="ARBA" id="ARBA00023014"/>
    </source>
</evidence>
<dbReference type="SMART" id="SM00729">
    <property type="entry name" value="Elp3"/>
    <property type="match status" value="1"/>
</dbReference>
<evidence type="ECO:0000256" key="4">
    <source>
        <dbReference type="ARBA" id="ARBA00023004"/>
    </source>
</evidence>
<accession>A0ABT4JWA3</accession>
<keyword evidence="5" id="KW-0411">Iron-sulfur</keyword>
<reference evidence="7" key="1">
    <citation type="submission" date="2022-12" db="EMBL/GenBank/DDBJ databases">
        <title>Marinomonas 15G1-11 sp. nov, isolated from marine algae.</title>
        <authorList>
            <person name="Butt M."/>
            <person name="Choi D.G."/>
            <person name="Kim J.M."/>
            <person name="Lee J.K."/>
            <person name="Baek J.H."/>
            <person name="Jeon C.O."/>
        </authorList>
    </citation>
    <scope>NUCLEOTIDE SEQUENCE</scope>
    <source>
        <strain evidence="7">15G1-11</strain>
    </source>
</reference>
<dbReference type="RefSeq" id="WP_269125940.1">
    <property type="nucleotide sequence ID" value="NZ_JAPUBN010000017.1"/>
</dbReference>
<dbReference type="Gene3D" id="3.80.30.20">
    <property type="entry name" value="tm_1862 like domain"/>
    <property type="match status" value="1"/>
</dbReference>
<keyword evidence="2" id="KW-0949">S-adenosyl-L-methionine</keyword>
<dbReference type="PROSITE" id="PS00782">
    <property type="entry name" value="TFIIB"/>
    <property type="match status" value="1"/>
</dbReference>
<dbReference type="SFLD" id="SFLDS00029">
    <property type="entry name" value="Radical_SAM"/>
    <property type="match status" value="1"/>
</dbReference>
<dbReference type="InterPro" id="IPR023486">
    <property type="entry name" value="TFIIB_CS"/>
</dbReference>
<dbReference type="InterPro" id="IPR051198">
    <property type="entry name" value="BchE-like"/>
</dbReference>